<gene>
    <name evidence="1" type="ORF">AB1Y20_007369</name>
</gene>
<evidence type="ECO:0000313" key="2">
    <source>
        <dbReference type="Proteomes" id="UP001515480"/>
    </source>
</evidence>
<dbReference type="AlphaFoldDB" id="A0AB34IXB9"/>
<name>A0AB34IXB9_PRYPA</name>
<keyword evidence="2" id="KW-1185">Reference proteome</keyword>
<dbReference type="Proteomes" id="UP001515480">
    <property type="component" value="Unassembled WGS sequence"/>
</dbReference>
<evidence type="ECO:0000313" key="1">
    <source>
        <dbReference type="EMBL" id="KAL1507758.1"/>
    </source>
</evidence>
<dbReference type="EMBL" id="JBGBPQ010000017">
    <property type="protein sequence ID" value="KAL1507758.1"/>
    <property type="molecule type" value="Genomic_DNA"/>
</dbReference>
<proteinExistence type="predicted"/>
<comment type="caution">
    <text evidence="1">The sequence shown here is derived from an EMBL/GenBank/DDBJ whole genome shotgun (WGS) entry which is preliminary data.</text>
</comment>
<sequence>MGTPQRVFNLLSAPAVSVNARFEAVPAEFKGEDITETVLGSVGVAFCDVRGGMIQFEIDVANGDISTRHLESMQPTTRSNQPLGNRSVGDRLKAAGVRFMHEWYECDLRWMACEWREASADTMPLDVPMLPRVRTGFSRIKLRGSSAQLEISRHAMVRLGNDTQSTAIDCQHFMAWPAALVACNSLLHGIAPYNFKEEWTLILAASSLRPGRDFFYFAQVDVPYIKHSQRDVHGLLGQRAVLSVTNDQVESNGGNTRGGAFAEHLNPAESSSSGMRSLDDTGSGTIRVGVTAQGNHSKHQGEGMIHGEYSEYMVASLAEHQGFRFSRFACAARN</sequence>
<protein>
    <recommendedName>
        <fullName evidence="3">Beta-galactosidase</fullName>
    </recommendedName>
</protein>
<organism evidence="1 2">
    <name type="scientific">Prymnesium parvum</name>
    <name type="common">Toxic golden alga</name>
    <dbReference type="NCBI Taxonomy" id="97485"/>
    <lineage>
        <taxon>Eukaryota</taxon>
        <taxon>Haptista</taxon>
        <taxon>Haptophyta</taxon>
        <taxon>Prymnesiophyceae</taxon>
        <taxon>Prymnesiales</taxon>
        <taxon>Prymnesiaceae</taxon>
        <taxon>Prymnesium</taxon>
    </lineage>
</organism>
<evidence type="ECO:0008006" key="3">
    <source>
        <dbReference type="Google" id="ProtNLM"/>
    </source>
</evidence>
<reference evidence="1 2" key="1">
    <citation type="journal article" date="2024" name="Science">
        <title>Giant polyketide synthase enzymes in the biosynthesis of giant marine polyether toxins.</title>
        <authorList>
            <person name="Fallon T.R."/>
            <person name="Shende V.V."/>
            <person name="Wierzbicki I.H."/>
            <person name="Pendleton A.L."/>
            <person name="Watervoot N.F."/>
            <person name="Auber R.P."/>
            <person name="Gonzalez D.J."/>
            <person name="Wisecaver J.H."/>
            <person name="Moore B.S."/>
        </authorList>
    </citation>
    <scope>NUCLEOTIDE SEQUENCE [LARGE SCALE GENOMIC DNA]</scope>
    <source>
        <strain evidence="1 2">12B1</strain>
    </source>
</reference>
<accession>A0AB34IXB9</accession>